<organism evidence="1 2">
    <name type="scientific">Corynebacterium glucuronolyticum</name>
    <dbReference type="NCBI Taxonomy" id="39791"/>
    <lineage>
        <taxon>Bacteria</taxon>
        <taxon>Bacillati</taxon>
        <taxon>Actinomycetota</taxon>
        <taxon>Actinomycetes</taxon>
        <taxon>Mycobacteriales</taxon>
        <taxon>Corynebacteriaceae</taxon>
        <taxon>Corynebacterium</taxon>
    </lineage>
</organism>
<evidence type="ECO:0000313" key="1">
    <source>
        <dbReference type="EMBL" id="QRP70473.1"/>
    </source>
</evidence>
<dbReference type="AlphaFoldDB" id="A0AAX1L7M3"/>
<evidence type="ECO:0000313" key="2">
    <source>
        <dbReference type="Proteomes" id="UP000617681"/>
    </source>
</evidence>
<proteinExistence type="predicted"/>
<dbReference type="EMBL" id="CP069534">
    <property type="protein sequence ID" value="QRP70473.1"/>
    <property type="molecule type" value="Genomic_DNA"/>
</dbReference>
<sequence length="436" mass="47915">MFSLFGDIDEDAPGQDLFFDFCGVFVPRFFYRWGCGIWQNFSGAVVKKSTWTRFALATLSAVIFVVTANLLFPPKDPRVSSGPSVPENVAITGTASPISTSDAKMIWFRKPVNGEYDVRLKSFPFSPVFAKQRDDTFLFLDGSTLLAYTPTGEFPITIFPGKTLPITVEDITVSRSGTSTIISSSDGNSGIFLTTENGEWTSTPTRAGPVTSLIVGKFVTDYGTALVATKGVVDSDGEVCIQHIKIGIHEETSCVSIESNVDFVEFRDDGQSAFIFGFYDGIPQCTLLSKEAENWIVSDQQFVSGLSEFDTDSIDFHSSFAGRISVLTSSHLLVSFPYPSQDCSVKDVEITSLSSLVGGPTISITNDHELVNVVFYQERDVTAGQYVVSFNMLSPQKHVGPWQIPPEVLWTTGYDSHQKVDTLFLEGDPIEQIREQ</sequence>
<protein>
    <submittedName>
        <fullName evidence="1">Uncharacterized protein</fullName>
    </submittedName>
</protein>
<accession>A0AAX1L7M3</accession>
<reference evidence="1" key="1">
    <citation type="submission" date="2021-02" db="EMBL/GenBank/DDBJ databases">
        <title>FDA dAtabase for Regulatory Grade micrObial Sequences (FDA-ARGOS): Supporting development and validation of Infectious Disease Dx tests.</title>
        <authorList>
            <person name="Sproer C."/>
            <person name="Gronow S."/>
            <person name="Severitt S."/>
            <person name="Schroder I."/>
            <person name="Tallon L."/>
            <person name="Sadzewicz L."/>
            <person name="Zhao X."/>
            <person name="Boylan J."/>
            <person name="Ott S."/>
            <person name="Bowen H."/>
            <person name="Vavikolanu K."/>
            <person name="Mehta A."/>
            <person name="Aluvathingal J."/>
            <person name="Nadendla S."/>
            <person name="Lowell S."/>
            <person name="Myers T."/>
            <person name="Yan Y."/>
            <person name="Sichtig H."/>
        </authorList>
    </citation>
    <scope>NUCLEOTIDE SEQUENCE</scope>
    <source>
        <strain evidence="1">FDAARGOS_1191</strain>
    </source>
</reference>
<dbReference type="RefSeq" id="WP_204098568.1">
    <property type="nucleotide sequence ID" value="NZ_CP069534.1"/>
</dbReference>
<name>A0AAX1L7M3_9CORY</name>
<gene>
    <name evidence="1" type="ORF">I6J21_12135</name>
</gene>
<dbReference type="Proteomes" id="UP000617681">
    <property type="component" value="Chromosome"/>
</dbReference>